<evidence type="ECO:0000313" key="3">
    <source>
        <dbReference type="Proteomes" id="UP001189429"/>
    </source>
</evidence>
<keyword evidence="1" id="KW-0732">Signal</keyword>
<accession>A0ABN9U2M4</accession>
<reference evidence="2" key="1">
    <citation type="submission" date="2023-10" db="EMBL/GenBank/DDBJ databases">
        <authorList>
            <person name="Chen Y."/>
            <person name="Shah S."/>
            <person name="Dougan E. K."/>
            <person name="Thang M."/>
            <person name="Chan C."/>
        </authorList>
    </citation>
    <scope>NUCLEOTIDE SEQUENCE [LARGE SCALE GENOMIC DNA]</scope>
</reference>
<dbReference type="EMBL" id="CAUYUJ010015370">
    <property type="protein sequence ID" value="CAK0853058.1"/>
    <property type="molecule type" value="Genomic_DNA"/>
</dbReference>
<gene>
    <name evidence="2" type="ORF">PCOR1329_LOCUS44661</name>
</gene>
<dbReference type="Proteomes" id="UP001189429">
    <property type="component" value="Unassembled WGS sequence"/>
</dbReference>
<proteinExistence type="predicted"/>
<protein>
    <submittedName>
        <fullName evidence="2">Uncharacterized protein</fullName>
    </submittedName>
</protein>
<name>A0ABN9U2M4_9DINO</name>
<feature type="signal peptide" evidence="1">
    <location>
        <begin position="1"/>
        <end position="19"/>
    </location>
</feature>
<comment type="caution">
    <text evidence="2">The sequence shown here is derived from an EMBL/GenBank/DDBJ whole genome shotgun (WGS) entry which is preliminary data.</text>
</comment>
<keyword evidence="3" id="KW-1185">Reference proteome</keyword>
<evidence type="ECO:0000313" key="2">
    <source>
        <dbReference type="EMBL" id="CAK0853058.1"/>
    </source>
</evidence>
<evidence type="ECO:0000256" key="1">
    <source>
        <dbReference type="SAM" id="SignalP"/>
    </source>
</evidence>
<feature type="chain" id="PRO_5045118620" evidence="1">
    <location>
        <begin position="20"/>
        <end position="349"/>
    </location>
</feature>
<sequence length="349" mass="37094">MRGGWLLVCVLARCQPVPASSPLRALSVCSCHMSAPQEDYLGTVLVNGEIPDDRLVRQVRAWAASSRGLSGGDFDLLQVAEAVDGRAAPRAICGVLRAQLLLAGSAEPVRAIVALFYRARDYLNQEFWEDQVRRLCDIVSEEYLRGGRGVQLMSKEKVGLLGELEALHSVGPSWRGAAAAAVEPELLGAAGGAGAAPGGPRLHVLTGLEGGPAGRGSLAQGRYVLRGKEGEATCGVRVLGTATARLLCSSAWAGEGRGAELAALVESLRRRSGRPACTVLADARDARWRRLCSEAAPSLGLWRARRPAKIAITGVPVGLTEEEQVSLAREPFEVPWEFLPFHAGRVVLI</sequence>
<organism evidence="2 3">
    <name type="scientific">Prorocentrum cordatum</name>
    <dbReference type="NCBI Taxonomy" id="2364126"/>
    <lineage>
        <taxon>Eukaryota</taxon>
        <taxon>Sar</taxon>
        <taxon>Alveolata</taxon>
        <taxon>Dinophyceae</taxon>
        <taxon>Prorocentrales</taxon>
        <taxon>Prorocentraceae</taxon>
        <taxon>Prorocentrum</taxon>
    </lineage>
</organism>